<dbReference type="eggNOG" id="COG1959">
    <property type="taxonomic scope" value="Bacteria"/>
</dbReference>
<dbReference type="OrthoDB" id="32510at2"/>
<dbReference type="STRING" id="985665.HPL003_21580"/>
<dbReference type="HOGENOM" id="CLU_107144_4_3_9"/>
<dbReference type="InterPro" id="IPR036388">
    <property type="entry name" value="WH-like_DNA-bd_sf"/>
</dbReference>
<accession>G7VPP6</accession>
<evidence type="ECO:0000313" key="2">
    <source>
        <dbReference type="Proteomes" id="UP000005876"/>
    </source>
</evidence>
<dbReference type="PANTHER" id="PTHR33221">
    <property type="entry name" value="WINGED HELIX-TURN-HELIX TRANSCRIPTIONAL REGULATOR, RRF2 FAMILY"/>
    <property type="match status" value="1"/>
</dbReference>
<dbReference type="GO" id="GO:0005829">
    <property type="term" value="C:cytosol"/>
    <property type="evidence" value="ECO:0007669"/>
    <property type="project" value="TreeGrafter"/>
</dbReference>
<dbReference type="PANTHER" id="PTHR33221:SF15">
    <property type="entry name" value="HTH-TYPE TRANSCRIPTIONAL REGULATOR YWGB-RELATED"/>
    <property type="match status" value="1"/>
</dbReference>
<dbReference type="KEGG" id="pta:HPL003_21580"/>
<dbReference type="InterPro" id="IPR036390">
    <property type="entry name" value="WH_DNA-bd_sf"/>
</dbReference>
<reference key="2">
    <citation type="submission" date="2011-11" db="EMBL/GenBank/DDBJ databases">
        <authorList>
            <person name="Shin S.H."/>
            <person name="Kim S."/>
            <person name="Kim J.Y."/>
        </authorList>
    </citation>
    <scope>NUCLEOTIDE SEQUENCE</scope>
    <source>
        <strain>HPL-003</strain>
    </source>
</reference>
<reference evidence="1 2" key="3">
    <citation type="journal article" date="2012" name="J. Bacteriol.">
        <title>Genome Sequence of Paenibacillus terrae HPL-003, a Xylanase-Producing Bacterium Isolated from Soil Found in Forest Residue.</title>
        <authorList>
            <person name="Shin S.H."/>
            <person name="Kim S."/>
            <person name="Kim J.Y."/>
            <person name="Song H.Y."/>
            <person name="Cho S.J."/>
            <person name="Kim D.R."/>
            <person name="Lee K.I."/>
            <person name="Lim H.K."/>
            <person name="Park N.J."/>
            <person name="Hwang I.T."/>
            <person name="Yang K.S."/>
        </authorList>
    </citation>
    <scope>NUCLEOTIDE SEQUENCE [LARGE SCALE GENOMIC DNA]</scope>
    <source>
        <strain evidence="1 2">HPL-003</strain>
    </source>
</reference>
<dbReference type="EMBL" id="CP003107">
    <property type="protein sequence ID" value="AET61044.1"/>
    <property type="molecule type" value="Genomic_DNA"/>
</dbReference>
<dbReference type="Proteomes" id="UP000005876">
    <property type="component" value="Chromosome"/>
</dbReference>
<gene>
    <name evidence="1" type="ordered locus">HPL003_21580</name>
</gene>
<dbReference type="InterPro" id="IPR000944">
    <property type="entry name" value="Tscrpt_reg_Rrf2"/>
</dbReference>
<reference evidence="2" key="1">
    <citation type="submission" date="2011-11" db="EMBL/GenBank/DDBJ databases">
        <title>Complete sequence of Paenibacillus terrae HPL-003.</title>
        <authorList>
            <person name="Shin S.H."/>
            <person name="Kim S."/>
            <person name="Kim J.Y."/>
        </authorList>
    </citation>
    <scope>NUCLEOTIDE SEQUENCE [LARGE SCALE GENOMIC DNA]</scope>
    <source>
        <strain evidence="2">HPL-003</strain>
    </source>
</reference>
<proteinExistence type="predicted"/>
<protein>
    <submittedName>
        <fullName evidence="1">Transcriptional regulator</fullName>
    </submittedName>
</protein>
<dbReference type="InterPro" id="IPR030489">
    <property type="entry name" value="TR_Rrf2-type_CS"/>
</dbReference>
<dbReference type="RefSeq" id="WP_014281740.1">
    <property type="nucleotide sequence ID" value="NC_016641.1"/>
</dbReference>
<organism evidence="1 2">
    <name type="scientific">Paenibacillus terrae (strain HPL-003)</name>
    <dbReference type="NCBI Taxonomy" id="985665"/>
    <lineage>
        <taxon>Bacteria</taxon>
        <taxon>Bacillati</taxon>
        <taxon>Bacillota</taxon>
        <taxon>Bacilli</taxon>
        <taxon>Bacillales</taxon>
        <taxon>Paenibacillaceae</taxon>
        <taxon>Paenibacillus</taxon>
    </lineage>
</organism>
<name>G7VPP6_PAETH</name>
<dbReference type="AlphaFoldDB" id="G7VPP6"/>
<dbReference type="GO" id="GO:0003700">
    <property type="term" value="F:DNA-binding transcription factor activity"/>
    <property type="evidence" value="ECO:0007669"/>
    <property type="project" value="TreeGrafter"/>
</dbReference>
<dbReference type="SUPFAM" id="SSF46785">
    <property type="entry name" value="Winged helix' DNA-binding domain"/>
    <property type="match status" value="1"/>
</dbReference>
<evidence type="ECO:0000313" key="1">
    <source>
        <dbReference type="EMBL" id="AET61044.1"/>
    </source>
</evidence>
<dbReference type="PROSITE" id="PS51197">
    <property type="entry name" value="HTH_RRF2_2"/>
    <property type="match status" value="1"/>
</dbReference>
<dbReference type="Gene3D" id="1.10.10.10">
    <property type="entry name" value="Winged helix-like DNA-binding domain superfamily/Winged helix DNA-binding domain"/>
    <property type="match status" value="1"/>
</dbReference>
<sequence>MSRASRGVHIGPPRLKIAIQAIVWLAKSGNMISSAMIASQVDSHATFIRRVMQSLNNAGIVESKGGREGGYFLRKSSAEITIGDIYEAISSVSNDAEIKVDCDCGEAGEQLDVEQFDVELEKILQEAELKTIEYLRSYTIAQLMDRVQFL</sequence>
<dbReference type="PROSITE" id="PS01332">
    <property type="entry name" value="HTH_RRF2_1"/>
    <property type="match status" value="1"/>
</dbReference>
<dbReference type="Pfam" id="PF02082">
    <property type="entry name" value="Rrf2"/>
    <property type="match status" value="1"/>
</dbReference>